<sequence>MFYIPKEWLKNKDNDQKVHDILDKYLVSDLNLDTGPVIQGLKEIGETTVIEKIKDGTIII</sequence>
<dbReference type="RefSeq" id="WP_186842296.1">
    <property type="nucleotide sequence ID" value="NZ_WJBC01000010.1"/>
</dbReference>
<keyword evidence="2" id="KW-1185">Reference proteome</keyword>
<reference evidence="1 2" key="1">
    <citation type="journal article" date="2020" name="mSystems">
        <title>Defining Genomic and Predicted Metabolic Features of the Acetobacterium Genus.</title>
        <authorList>
            <person name="Ross D.E."/>
            <person name="Marshall C.W."/>
            <person name="Gulliver D."/>
            <person name="May H.D."/>
            <person name="Norman R.S."/>
        </authorList>
    </citation>
    <scope>NUCLEOTIDE SEQUENCE [LARGE SCALE GENOMIC DNA]</scope>
    <source>
        <strain evidence="1 2">DSM 8238</strain>
    </source>
</reference>
<evidence type="ECO:0000313" key="1">
    <source>
        <dbReference type="EMBL" id="MBC3804409.1"/>
    </source>
</evidence>
<dbReference type="Proteomes" id="UP000603234">
    <property type="component" value="Unassembled WGS sequence"/>
</dbReference>
<protein>
    <submittedName>
        <fullName evidence="1">Uncharacterized protein</fullName>
    </submittedName>
</protein>
<accession>A0ABR6WUW2</accession>
<evidence type="ECO:0000313" key="2">
    <source>
        <dbReference type="Proteomes" id="UP000603234"/>
    </source>
</evidence>
<dbReference type="EMBL" id="WJBC01000010">
    <property type="protein sequence ID" value="MBC3804409.1"/>
    <property type="molecule type" value="Genomic_DNA"/>
</dbReference>
<comment type="caution">
    <text evidence="1">The sequence shown here is derived from an EMBL/GenBank/DDBJ whole genome shotgun (WGS) entry which is preliminary data.</text>
</comment>
<gene>
    <name evidence="1" type="ORF">GH808_08190</name>
</gene>
<name>A0ABR6WUW2_9FIRM</name>
<organism evidence="1 2">
    <name type="scientific">Acetobacterium fimetarium</name>
    <dbReference type="NCBI Taxonomy" id="52691"/>
    <lineage>
        <taxon>Bacteria</taxon>
        <taxon>Bacillati</taxon>
        <taxon>Bacillota</taxon>
        <taxon>Clostridia</taxon>
        <taxon>Eubacteriales</taxon>
        <taxon>Eubacteriaceae</taxon>
        <taxon>Acetobacterium</taxon>
    </lineage>
</organism>
<proteinExistence type="predicted"/>